<dbReference type="InterPro" id="IPR036388">
    <property type="entry name" value="WH-like_DNA-bd_sf"/>
</dbReference>
<dbReference type="AlphaFoldDB" id="A0A940XCT9"/>
<reference evidence="6" key="1">
    <citation type="submission" date="2021-04" db="EMBL/GenBank/DDBJ databases">
        <title>Genome seq and assembly of Streptomyces sp. RG38.</title>
        <authorList>
            <person name="Chhetri G."/>
        </authorList>
    </citation>
    <scope>NUCLEOTIDE SEQUENCE</scope>
    <source>
        <strain evidence="6">RG38</strain>
    </source>
</reference>
<dbReference type="PANTHER" id="PTHR30346">
    <property type="entry name" value="TRANSCRIPTIONAL DUAL REGULATOR HCAR-RELATED"/>
    <property type="match status" value="1"/>
</dbReference>
<dbReference type="EMBL" id="JAGPNL010000001">
    <property type="protein sequence ID" value="MBQ0825841.1"/>
    <property type="molecule type" value="Genomic_DNA"/>
</dbReference>
<dbReference type="GO" id="GO:0032993">
    <property type="term" value="C:protein-DNA complex"/>
    <property type="evidence" value="ECO:0007669"/>
    <property type="project" value="TreeGrafter"/>
</dbReference>
<evidence type="ECO:0000313" key="7">
    <source>
        <dbReference type="Proteomes" id="UP000677875"/>
    </source>
</evidence>
<keyword evidence="2" id="KW-0805">Transcription regulation</keyword>
<dbReference type="Gene3D" id="1.10.10.10">
    <property type="entry name" value="Winged helix-like DNA-binding domain superfamily/Winged helix DNA-binding domain"/>
    <property type="match status" value="1"/>
</dbReference>
<dbReference type="InterPro" id="IPR036390">
    <property type="entry name" value="WH_DNA-bd_sf"/>
</dbReference>
<dbReference type="PRINTS" id="PR00039">
    <property type="entry name" value="HTHLYSR"/>
</dbReference>
<protein>
    <submittedName>
        <fullName evidence="6">LysR family transcriptional regulator</fullName>
    </submittedName>
</protein>
<keyword evidence="3" id="KW-0238">DNA-binding</keyword>
<organism evidence="6 7">
    <name type="scientific">Streptomyces tagetis</name>
    <dbReference type="NCBI Taxonomy" id="2820809"/>
    <lineage>
        <taxon>Bacteria</taxon>
        <taxon>Bacillati</taxon>
        <taxon>Actinomycetota</taxon>
        <taxon>Actinomycetes</taxon>
        <taxon>Kitasatosporales</taxon>
        <taxon>Streptomycetaceae</taxon>
        <taxon>Streptomyces</taxon>
    </lineage>
</organism>
<dbReference type="PROSITE" id="PS50931">
    <property type="entry name" value="HTH_LYSR"/>
    <property type="match status" value="1"/>
</dbReference>
<keyword evidence="7" id="KW-1185">Reference proteome</keyword>
<evidence type="ECO:0000256" key="3">
    <source>
        <dbReference type="ARBA" id="ARBA00023125"/>
    </source>
</evidence>
<proteinExistence type="inferred from homology"/>
<name>A0A940XCT9_9ACTN</name>
<dbReference type="Pfam" id="PF00126">
    <property type="entry name" value="HTH_1"/>
    <property type="match status" value="1"/>
</dbReference>
<dbReference type="Pfam" id="PF03466">
    <property type="entry name" value="LysR_substrate"/>
    <property type="match status" value="1"/>
</dbReference>
<gene>
    <name evidence="6" type="ORF">J5Y05_04865</name>
</gene>
<dbReference type="GO" id="GO:0003700">
    <property type="term" value="F:DNA-binding transcription factor activity"/>
    <property type="evidence" value="ECO:0007669"/>
    <property type="project" value="InterPro"/>
</dbReference>
<evidence type="ECO:0000256" key="2">
    <source>
        <dbReference type="ARBA" id="ARBA00023015"/>
    </source>
</evidence>
<dbReference type="RefSeq" id="WP_210868482.1">
    <property type="nucleotide sequence ID" value="NZ_JAGPNL010000001.1"/>
</dbReference>
<dbReference type="PANTHER" id="PTHR30346:SF30">
    <property type="entry name" value="SMALL NEUTRAL PROTEASE REGULATORY PROTEIN"/>
    <property type="match status" value="1"/>
</dbReference>
<evidence type="ECO:0000256" key="4">
    <source>
        <dbReference type="ARBA" id="ARBA00023163"/>
    </source>
</evidence>
<evidence type="ECO:0000259" key="5">
    <source>
        <dbReference type="PROSITE" id="PS50931"/>
    </source>
</evidence>
<accession>A0A940XCT9</accession>
<dbReference type="Proteomes" id="UP000677875">
    <property type="component" value="Unassembled WGS sequence"/>
</dbReference>
<sequence>MELELRHLRVLCAIADSGSVGRAASALGYTQPALSTQLRRIERLLGEGLFLRGSRGVELTAYGAEVVSEAREILLRADALGRGRKGGPTAEAGRLRLGVTNTPVVPALLNALREARPDLTVSVCSVYATGELLRMVESGEIDAALGVDYPGLPVRCSPALAHRALSTVPVFVALHSGHPLAHRVEVPLEELSEDTWFVSPDDGVGWPGAFYDACRAAGFTPADTHEFHVLDQLQSMIAQGLGVTAVQPTVCPIDGVLVKPLAGDPLWQRHLLVWRREAVEAPVAEALHHHAVRVHRGLLAQAPHLQRWLARAYTGVRTPEATGPS</sequence>
<evidence type="ECO:0000313" key="6">
    <source>
        <dbReference type="EMBL" id="MBQ0825841.1"/>
    </source>
</evidence>
<evidence type="ECO:0000256" key="1">
    <source>
        <dbReference type="ARBA" id="ARBA00009437"/>
    </source>
</evidence>
<dbReference type="SUPFAM" id="SSF46785">
    <property type="entry name" value="Winged helix' DNA-binding domain"/>
    <property type="match status" value="1"/>
</dbReference>
<comment type="caution">
    <text evidence="6">The sequence shown here is derived from an EMBL/GenBank/DDBJ whole genome shotgun (WGS) entry which is preliminary data.</text>
</comment>
<dbReference type="Gene3D" id="3.40.190.10">
    <property type="entry name" value="Periplasmic binding protein-like II"/>
    <property type="match status" value="2"/>
</dbReference>
<comment type="similarity">
    <text evidence="1">Belongs to the LysR transcriptional regulatory family.</text>
</comment>
<feature type="domain" description="HTH lysR-type" evidence="5">
    <location>
        <begin position="3"/>
        <end position="60"/>
    </location>
</feature>
<keyword evidence="4" id="KW-0804">Transcription</keyword>
<dbReference type="SUPFAM" id="SSF53850">
    <property type="entry name" value="Periplasmic binding protein-like II"/>
    <property type="match status" value="1"/>
</dbReference>
<dbReference type="GO" id="GO:0003677">
    <property type="term" value="F:DNA binding"/>
    <property type="evidence" value="ECO:0007669"/>
    <property type="project" value="UniProtKB-KW"/>
</dbReference>
<dbReference type="InterPro" id="IPR005119">
    <property type="entry name" value="LysR_subst-bd"/>
</dbReference>
<dbReference type="CDD" id="cd08414">
    <property type="entry name" value="PBP2_LTTR_aromatics_like"/>
    <property type="match status" value="1"/>
</dbReference>
<dbReference type="InterPro" id="IPR000847">
    <property type="entry name" value="LysR_HTH_N"/>
</dbReference>